<keyword evidence="3" id="KW-1185">Reference proteome</keyword>
<keyword evidence="2" id="KW-0378">Hydrolase</keyword>
<dbReference type="Gene3D" id="1.10.30.50">
    <property type="match status" value="1"/>
</dbReference>
<protein>
    <submittedName>
        <fullName evidence="2">HNH endonuclease</fullName>
    </submittedName>
</protein>
<feature type="domain" description="HNH nuclease" evidence="1">
    <location>
        <begin position="92"/>
        <end position="142"/>
    </location>
</feature>
<dbReference type="EMBL" id="JAEMNV010000004">
    <property type="protein sequence ID" value="MBJ8339947.1"/>
    <property type="molecule type" value="Genomic_DNA"/>
</dbReference>
<reference evidence="2" key="1">
    <citation type="submission" date="2020-12" db="EMBL/GenBank/DDBJ databases">
        <title>Antrihabitans popcorni sp. nov. and Antrihabitans auranticaus sp. nov., isolated from a larva cave.</title>
        <authorList>
            <person name="Lee S.D."/>
            <person name="Kim I.S."/>
        </authorList>
    </citation>
    <scope>NUCLEOTIDE SEQUENCE</scope>
    <source>
        <strain evidence="2">YC3-6</strain>
    </source>
</reference>
<dbReference type="Pfam" id="PF14279">
    <property type="entry name" value="HNH_5"/>
    <property type="match status" value="1"/>
</dbReference>
<dbReference type="GO" id="GO:0004519">
    <property type="term" value="F:endonuclease activity"/>
    <property type="evidence" value="ECO:0007669"/>
    <property type="project" value="UniProtKB-KW"/>
</dbReference>
<dbReference type="AlphaFoldDB" id="A0A934U407"/>
<dbReference type="InterPro" id="IPR029471">
    <property type="entry name" value="HNH_5"/>
</dbReference>
<dbReference type="PANTHER" id="PTHR33877">
    <property type="entry name" value="SLL1193 PROTEIN"/>
    <property type="match status" value="1"/>
</dbReference>
<dbReference type="SMART" id="SM00507">
    <property type="entry name" value="HNHc"/>
    <property type="match status" value="1"/>
</dbReference>
<organism evidence="2 3">
    <name type="scientific">Antrihabitans stalagmiti</name>
    <dbReference type="NCBI Taxonomy" id="2799499"/>
    <lineage>
        <taxon>Bacteria</taxon>
        <taxon>Bacillati</taxon>
        <taxon>Actinomycetota</taxon>
        <taxon>Actinomycetes</taxon>
        <taxon>Mycobacteriales</taxon>
        <taxon>Nocardiaceae</taxon>
        <taxon>Antrihabitans</taxon>
    </lineage>
</organism>
<dbReference type="InterPro" id="IPR003615">
    <property type="entry name" value="HNH_nuc"/>
</dbReference>
<proteinExistence type="predicted"/>
<dbReference type="PANTHER" id="PTHR33877:SF2">
    <property type="entry name" value="OS07G0170200 PROTEIN"/>
    <property type="match status" value="1"/>
</dbReference>
<dbReference type="InterPro" id="IPR052892">
    <property type="entry name" value="NA-targeting_endonuclease"/>
</dbReference>
<name>A0A934U407_9NOCA</name>
<evidence type="ECO:0000313" key="2">
    <source>
        <dbReference type="EMBL" id="MBJ8339947.1"/>
    </source>
</evidence>
<evidence type="ECO:0000313" key="3">
    <source>
        <dbReference type="Proteomes" id="UP000655868"/>
    </source>
</evidence>
<sequence>MRFRNQPAVLTADNWIRTSVLVLNVTFEALTEIPADRAVVLVSVGAAESVADRDPVFPIRSHYTEMALPQTIRLLRYVYIEHYVLVYDGSRATFAGVLRRDRYRCGYCDASFAGTVDHILPRSRGGPDTWGNLIACCAECNCYKSDRTPEEAGMRLLWEPKAPRHEEKTQQRIWKEMRALRAS</sequence>
<dbReference type="Proteomes" id="UP000655868">
    <property type="component" value="Unassembled WGS sequence"/>
</dbReference>
<keyword evidence="2" id="KW-0255">Endonuclease</keyword>
<gene>
    <name evidence="2" type="ORF">JGU71_13705</name>
</gene>
<comment type="caution">
    <text evidence="2">The sequence shown here is derived from an EMBL/GenBank/DDBJ whole genome shotgun (WGS) entry which is preliminary data.</text>
</comment>
<dbReference type="CDD" id="cd00085">
    <property type="entry name" value="HNHc"/>
    <property type="match status" value="1"/>
</dbReference>
<dbReference type="RefSeq" id="WP_199704719.1">
    <property type="nucleotide sequence ID" value="NZ_JAEMNV010000004.1"/>
</dbReference>
<keyword evidence="2" id="KW-0540">Nuclease</keyword>
<accession>A0A934U407</accession>
<evidence type="ECO:0000259" key="1">
    <source>
        <dbReference type="SMART" id="SM00507"/>
    </source>
</evidence>